<dbReference type="InterPro" id="IPR055298">
    <property type="entry name" value="AtLOH3-like"/>
</dbReference>
<evidence type="ECO:0000256" key="1">
    <source>
        <dbReference type="SAM" id="MobiDB-lite"/>
    </source>
</evidence>
<dbReference type="PANTHER" id="PTHR11697">
    <property type="entry name" value="GENERAL TRANSCRIPTION FACTOR 2-RELATED ZINC FINGER PROTEIN"/>
    <property type="match status" value="1"/>
</dbReference>
<feature type="region of interest" description="Disordered" evidence="1">
    <location>
        <begin position="1"/>
        <end position="24"/>
    </location>
</feature>
<dbReference type="InterPro" id="IPR008906">
    <property type="entry name" value="HATC_C_dom"/>
</dbReference>
<dbReference type="Pfam" id="PF05699">
    <property type="entry name" value="Dimer_Tnp_hAT"/>
    <property type="match status" value="1"/>
</dbReference>
<reference evidence="4 5" key="1">
    <citation type="submission" date="2020-12" db="EMBL/GenBank/DDBJ databases">
        <title>Concerted genomic and epigenomic changes stabilize Arabidopsis allopolyploids.</title>
        <authorList>
            <person name="Chen Z."/>
        </authorList>
    </citation>
    <scope>NUCLEOTIDE SEQUENCE [LARGE SCALE GENOMIC DNA]</scope>
    <source>
        <strain evidence="4">As9502</strain>
        <tissue evidence="4">Leaf</tissue>
    </source>
</reference>
<comment type="caution">
    <text evidence="4">The sequence shown here is derived from an EMBL/GenBank/DDBJ whole genome shotgun (WGS) entry which is preliminary data.</text>
</comment>
<evidence type="ECO:0000313" key="4">
    <source>
        <dbReference type="EMBL" id="KAG7555831.1"/>
    </source>
</evidence>
<dbReference type="Pfam" id="PF14291">
    <property type="entry name" value="DUF4371"/>
    <property type="match status" value="1"/>
</dbReference>
<gene>
    <name evidence="4" type="ORF">ISN44_As11g019240</name>
</gene>
<sequence>FSDEAMKRYYNPIEPSPSPPRSEADDIVLFWDPADRKRIADYHPNQRNESIEHVLHKQDDITRNEYRIRLNASVDASKYLLRQGLPFRGHDESEKSANRGNFVELLKYTADQNEVVSKVILDNAPGNNQMTSPKIQKDIVHCFAEEVVKSIIEEIDHDVFGLLVDESADVSDKEQMAVVFRFVDKNGIVKERFMSITHVSETSATSLKSAIDGLFAKYGLSIKKVRGQGYDGASNMKGEFNGLKSLILRECSSAYYVHCFAHQLQLVVVAVAKKHFNVGDFFDMISLLMNVVGGSCKRKDMIRESYRKKIQEEINNGEINTGTGLNQEISLQRPGTTRWNSHYNTLLPLIQLFSCIVEVLEYIENEGVDDLKRRQAHGLLNYFHSFDFVFYLQMMIHLLGLTESLSMALQRRDQDILNAMSLVKSTKRQLQNFRDDGWNSLMMKVSLFCEKHEIEKIEMEADYVDSKRPRKRTGVSNMHHYKINSLYVVLDLQLQEFNDRFNEVNTELLICAASLSPIDAFSEFDHSKLLKLSKFYPDDFSSGEFISLEQELDIYNDNVRHDERFSTLKNLGDLARMLVETRKHMSCPLVYRLLKLVLILQVATATVERCFSAMKIVKTHRRNRIGDQFLNDCLVCFVEKDVFETITNETVMKRFQDLKDRRMLL</sequence>
<feature type="domain" description="HAT C-terminal dimerisation" evidence="2">
    <location>
        <begin position="582"/>
        <end position="641"/>
    </location>
</feature>
<proteinExistence type="predicted"/>
<dbReference type="GO" id="GO:0046983">
    <property type="term" value="F:protein dimerization activity"/>
    <property type="evidence" value="ECO:0007669"/>
    <property type="project" value="InterPro"/>
</dbReference>
<dbReference type="AlphaFoldDB" id="A0A8T1ZB90"/>
<feature type="non-terminal residue" evidence="4">
    <location>
        <position position="665"/>
    </location>
</feature>
<keyword evidence="5" id="KW-1185">Reference proteome</keyword>
<dbReference type="InterPro" id="IPR025398">
    <property type="entry name" value="DUF4371"/>
</dbReference>
<dbReference type="OrthoDB" id="1048343at2759"/>
<evidence type="ECO:0000259" key="3">
    <source>
        <dbReference type="Pfam" id="PF14291"/>
    </source>
</evidence>
<name>A0A8T1ZB90_ARASU</name>
<dbReference type="Proteomes" id="UP000694251">
    <property type="component" value="Chromosome 11"/>
</dbReference>
<accession>A0A8T1ZB90</accession>
<evidence type="ECO:0000259" key="2">
    <source>
        <dbReference type="Pfam" id="PF05699"/>
    </source>
</evidence>
<dbReference type="EMBL" id="JAEFBJ010000011">
    <property type="protein sequence ID" value="KAG7555831.1"/>
    <property type="molecule type" value="Genomic_DNA"/>
</dbReference>
<dbReference type="PANTHER" id="PTHR11697:SF230">
    <property type="entry name" value="ZINC FINGER, MYM DOMAIN CONTAINING 1"/>
    <property type="match status" value="1"/>
</dbReference>
<feature type="domain" description="DUF4371" evidence="3">
    <location>
        <begin position="46"/>
        <end position="242"/>
    </location>
</feature>
<protein>
    <submittedName>
        <fullName evidence="4">Ribonuclease H-like superfamily</fullName>
    </submittedName>
</protein>
<evidence type="ECO:0000313" key="5">
    <source>
        <dbReference type="Proteomes" id="UP000694251"/>
    </source>
</evidence>
<organism evidence="4 5">
    <name type="scientific">Arabidopsis suecica</name>
    <name type="common">Swedish thale-cress</name>
    <name type="synonym">Cardaminopsis suecica</name>
    <dbReference type="NCBI Taxonomy" id="45249"/>
    <lineage>
        <taxon>Eukaryota</taxon>
        <taxon>Viridiplantae</taxon>
        <taxon>Streptophyta</taxon>
        <taxon>Embryophyta</taxon>
        <taxon>Tracheophyta</taxon>
        <taxon>Spermatophyta</taxon>
        <taxon>Magnoliopsida</taxon>
        <taxon>eudicotyledons</taxon>
        <taxon>Gunneridae</taxon>
        <taxon>Pentapetalae</taxon>
        <taxon>rosids</taxon>
        <taxon>malvids</taxon>
        <taxon>Brassicales</taxon>
        <taxon>Brassicaceae</taxon>
        <taxon>Camelineae</taxon>
        <taxon>Arabidopsis</taxon>
    </lineage>
</organism>